<organism evidence="8 9">
    <name type="scientific">Lasallia pustulata</name>
    <dbReference type="NCBI Taxonomy" id="136370"/>
    <lineage>
        <taxon>Eukaryota</taxon>
        <taxon>Fungi</taxon>
        <taxon>Dikarya</taxon>
        <taxon>Ascomycota</taxon>
        <taxon>Pezizomycotina</taxon>
        <taxon>Lecanoromycetes</taxon>
        <taxon>OSLEUM clade</taxon>
        <taxon>Umbilicariomycetidae</taxon>
        <taxon>Umbilicariales</taxon>
        <taxon>Umbilicariaceae</taxon>
        <taxon>Lasallia</taxon>
    </lineage>
</organism>
<dbReference type="InterPro" id="IPR013219">
    <property type="entry name" value="Ribosomal_mS33"/>
</dbReference>
<dbReference type="GO" id="GO:0005739">
    <property type="term" value="C:mitochondrion"/>
    <property type="evidence" value="ECO:0007669"/>
    <property type="project" value="UniProtKB-SubCell"/>
</dbReference>
<dbReference type="GO" id="GO:1990904">
    <property type="term" value="C:ribonucleoprotein complex"/>
    <property type="evidence" value="ECO:0007669"/>
    <property type="project" value="UniProtKB-KW"/>
</dbReference>
<reference evidence="8 9" key="1">
    <citation type="submission" date="2019-09" db="EMBL/GenBank/DDBJ databases">
        <title>The hologenome of the rock-dwelling lichen Lasallia pustulata.</title>
        <authorList>
            <person name="Greshake Tzovaras B."/>
            <person name="Segers F."/>
            <person name="Bicker A."/>
            <person name="Dal Grande F."/>
            <person name="Otte J."/>
            <person name="Hankeln T."/>
            <person name="Schmitt I."/>
            <person name="Ebersberger I."/>
        </authorList>
    </citation>
    <scope>NUCLEOTIDE SEQUENCE [LARGE SCALE GENOMIC DNA]</scope>
    <source>
        <strain evidence="8">A1-1</strain>
    </source>
</reference>
<feature type="compositionally biased region" description="Basic residues" evidence="7">
    <location>
        <begin position="82"/>
        <end position="94"/>
    </location>
</feature>
<dbReference type="OrthoDB" id="2257454at2759"/>
<comment type="caution">
    <text evidence="8">The sequence shown here is derived from an EMBL/GenBank/DDBJ whole genome shotgun (WGS) entry which is preliminary data.</text>
</comment>
<comment type="subcellular location">
    <subcellularLocation>
        <location evidence="1">Mitochondrion</location>
    </subcellularLocation>
</comment>
<sequence>MAVARSRILDLAKLQCRIFSTTFNPERLRTGNKVLRQRLRGPAMAAYYPRKVVTFRDLQKAYPDLETWDEQEEDRLEGIRVAKQRGKGAPKKKRTLEESKKFTGKKKKSVVIEEKA</sequence>
<evidence type="ECO:0000256" key="1">
    <source>
        <dbReference type="ARBA" id="ARBA00004173"/>
    </source>
</evidence>
<dbReference type="Pfam" id="PF08293">
    <property type="entry name" value="MRP-S33"/>
    <property type="match status" value="1"/>
</dbReference>
<evidence type="ECO:0000256" key="4">
    <source>
        <dbReference type="ARBA" id="ARBA00023128"/>
    </source>
</evidence>
<name>A0A5M8PM54_9LECA</name>
<evidence type="ECO:0000256" key="2">
    <source>
        <dbReference type="ARBA" id="ARBA00008970"/>
    </source>
</evidence>
<dbReference type="EMBL" id="VXIT01000010">
    <property type="protein sequence ID" value="KAA6409992.1"/>
    <property type="molecule type" value="Genomic_DNA"/>
</dbReference>
<keyword evidence="3" id="KW-0689">Ribosomal protein</keyword>
<feature type="region of interest" description="Disordered" evidence="7">
    <location>
        <begin position="81"/>
        <end position="116"/>
    </location>
</feature>
<dbReference type="PANTHER" id="PTHR13362">
    <property type="entry name" value="MITOCHONDRIAL RIBOSOMAL PROTEIN S33"/>
    <property type="match status" value="1"/>
</dbReference>
<comment type="similarity">
    <text evidence="2">Belongs to the mitochondrion-specific ribosomal protein mS33 family.</text>
</comment>
<keyword evidence="4" id="KW-0496">Mitochondrion</keyword>
<gene>
    <name evidence="8" type="ORF">FRX48_06606</name>
</gene>
<evidence type="ECO:0000313" key="8">
    <source>
        <dbReference type="EMBL" id="KAA6409992.1"/>
    </source>
</evidence>
<proteinExistence type="inferred from homology"/>
<dbReference type="Proteomes" id="UP000324767">
    <property type="component" value="Unassembled WGS sequence"/>
</dbReference>
<evidence type="ECO:0000256" key="7">
    <source>
        <dbReference type="SAM" id="MobiDB-lite"/>
    </source>
</evidence>
<protein>
    <recommendedName>
        <fullName evidence="6">Small ribosomal subunit protein mS33</fullName>
    </recommendedName>
</protein>
<evidence type="ECO:0000313" key="9">
    <source>
        <dbReference type="Proteomes" id="UP000324767"/>
    </source>
</evidence>
<evidence type="ECO:0000256" key="3">
    <source>
        <dbReference type="ARBA" id="ARBA00022980"/>
    </source>
</evidence>
<dbReference type="PANTHER" id="PTHR13362:SF2">
    <property type="entry name" value="SMALL RIBOSOMAL SUBUNIT PROTEIN MS33"/>
    <property type="match status" value="1"/>
</dbReference>
<accession>A0A5M8PM54</accession>
<keyword evidence="5" id="KW-0687">Ribonucleoprotein</keyword>
<dbReference type="AlphaFoldDB" id="A0A5M8PM54"/>
<evidence type="ECO:0000256" key="5">
    <source>
        <dbReference type="ARBA" id="ARBA00023274"/>
    </source>
</evidence>
<evidence type="ECO:0000256" key="6">
    <source>
        <dbReference type="ARBA" id="ARBA00035132"/>
    </source>
</evidence>
<dbReference type="GO" id="GO:0005840">
    <property type="term" value="C:ribosome"/>
    <property type="evidence" value="ECO:0007669"/>
    <property type="project" value="UniProtKB-KW"/>
</dbReference>